<dbReference type="NCBIfam" id="TIGR00231">
    <property type="entry name" value="small_GTP"/>
    <property type="match status" value="1"/>
</dbReference>
<organism evidence="3">
    <name type="scientific">Cyberlindnera fabianii</name>
    <name type="common">Yeast</name>
    <name type="synonym">Hansenula fabianii</name>
    <dbReference type="NCBI Taxonomy" id="36022"/>
    <lineage>
        <taxon>Eukaryota</taxon>
        <taxon>Fungi</taxon>
        <taxon>Dikarya</taxon>
        <taxon>Ascomycota</taxon>
        <taxon>Saccharomycotina</taxon>
        <taxon>Saccharomycetes</taxon>
        <taxon>Phaffomycetales</taxon>
        <taxon>Phaffomycetaceae</taxon>
        <taxon>Cyberlindnera</taxon>
    </lineage>
</organism>
<proteinExistence type="inferred from homology"/>
<dbReference type="FunFam" id="3.40.50.300:FF:001462">
    <property type="entry name" value="Small GTP-binding protein, putative"/>
    <property type="match status" value="1"/>
</dbReference>
<dbReference type="EMBL" id="LK052886">
    <property type="protein sequence ID" value="CDR37880.1"/>
    <property type="molecule type" value="Genomic_DNA"/>
</dbReference>
<dbReference type="InterPro" id="IPR005225">
    <property type="entry name" value="Small_GTP-bd"/>
</dbReference>
<dbReference type="InterPro" id="IPR050209">
    <property type="entry name" value="Rab_GTPases_membrane_traffic"/>
</dbReference>
<sequence>MNFPNRDHPSNREVRLDQIERTYKIILVGDAGVGKTNIQSRIAGIEFSSDTKPTIGVDFSSRVVNVEGHIVRSQIWDTSGQERYMAMVKGYYRKADAAIIVYDITRADTAVSVGKWAEELYIHGGDSNPLICLVGNKTDLNHLRGVLTEDMEGAAKIGNYLFIETSAHDNTNIEFMFQQLMKALVHRDGDLNHPINDKEKRISDTSFSSGTTITTIDLKPTPAPKGSKKKSSNACAC</sequence>
<dbReference type="Pfam" id="PF00071">
    <property type="entry name" value="Ras"/>
    <property type="match status" value="1"/>
</dbReference>
<dbReference type="PROSITE" id="PS51419">
    <property type="entry name" value="RAB"/>
    <property type="match status" value="1"/>
</dbReference>
<dbReference type="OrthoDB" id="9989112at2759"/>
<dbReference type="SMART" id="SM00176">
    <property type="entry name" value="RAN"/>
    <property type="match status" value="1"/>
</dbReference>
<dbReference type="PANTHER" id="PTHR47979">
    <property type="entry name" value="DRAB11-RELATED"/>
    <property type="match status" value="1"/>
</dbReference>
<dbReference type="AlphaFoldDB" id="A0A061AJZ8"/>
<dbReference type="InterPro" id="IPR027417">
    <property type="entry name" value="P-loop_NTPase"/>
</dbReference>
<dbReference type="GO" id="GO:0003924">
    <property type="term" value="F:GTPase activity"/>
    <property type="evidence" value="ECO:0007669"/>
    <property type="project" value="InterPro"/>
</dbReference>
<comment type="similarity">
    <text evidence="1">Belongs to the small GTPase superfamily. Rab family.</text>
</comment>
<gene>
    <name evidence="3" type="ORF">CYFA0S_01e18668g</name>
</gene>
<dbReference type="SMART" id="SM00174">
    <property type="entry name" value="RHO"/>
    <property type="match status" value="1"/>
</dbReference>
<dbReference type="VEuPathDB" id="FungiDB:BON22_1556"/>
<dbReference type="PhylomeDB" id="A0A061AJZ8"/>
<name>A0A061AJZ8_CYBFA</name>
<dbReference type="Gene3D" id="3.40.50.300">
    <property type="entry name" value="P-loop containing nucleotide triphosphate hydrolases"/>
    <property type="match status" value="1"/>
</dbReference>
<protein>
    <submittedName>
        <fullName evidence="3">CYFA0S01e18668g1_1</fullName>
    </submittedName>
</protein>
<reference evidence="3" key="1">
    <citation type="journal article" date="2014" name="Genome Announc.">
        <title>Genome sequence of the yeast Cyberlindnera fabianii (Hansenula fabianii).</title>
        <authorList>
            <person name="Freel K.C."/>
            <person name="Sarilar V."/>
            <person name="Neuveglise C."/>
            <person name="Devillers H."/>
            <person name="Friedrich A."/>
            <person name="Schacherer J."/>
        </authorList>
    </citation>
    <scope>NUCLEOTIDE SEQUENCE</scope>
    <source>
        <strain evidence="3">YJS4271</strain>
    </source>
</reference>
<dbReference type="PRINTS" id="PR00449">
    <property type="entry name" value="RASTRNSFRMNG"/>
</dbReference>
<dbReference type="SMART" id="SM00175">
    <property type="entry name" value="RAB"/>
    <property type="match status" value="1"/>
</dbReference>
<dbReference type="PROSITE" id="PS51421">
    <property type="entry name" value="RAS"/>
    <property type="match status" value="1"/>
</dbReference>
<dbReference type="GO" id="GO:0005525">
    <property type="term" value="F:GTP binding"/>
    <property type="evidence" value="ECO:0007669"/>
    <property type="project" value="InterPro"/>
</dbReference>
<dbReference type="SUPFAM" id="SSF52540">
    <property type="entry name" value="P-loop containing nucleoside triphosphate hydrolases"/>
    <property type="match status" value="1"/>
</dbReference>
<dbReference type="SMART" id="SM00173">
    <property type="entry name" value="RAS"/>
    <property type="match status" value="1"/>
</dbReference>
<feature type="region of interest" description="Disordered" evidence="2">
    <location>
        <begin position="213"/>
        <end position="237"/>
    </location>
</feature>
<evidence type="ECO:0000256" key="2">
    <source>
        <dbReference type="SAM" id="MobiDB-lite"/>
    </source>
</evidence>
<evidence type="ECO:0000256" key="1">
    <source>
        <dbReference type="ARBA" id="ARBA00006270"/>
    </source>
</evidence>
<dbReference type="InterPro" id="IPR001806">
    <property type="entry name" value="Small_GTPase"/>
</dbReference>
<evidence type="ECO:0000313" key="3">
    <source>
        <dbReference type="EMBL" id="CDR37880.1"/>
    </source>
</evidence>
<accession>A0A061AJZ8</accession>